<dbReference type="AlphaFoldDB" id="H3ZGE0"/>
<proteinExistence type="predicted"/>
<dbReference type="STRING" id="1129374.AJE_12184"/>
<dbReference type="EMBL" id="AHTH01000039">
    <property type="protein sequence ID" value="EHR40460.1"/>
    <property type="molecule type" value="Genomic_DNA"/>
</dbReference>
<dbReference type="RefSeq" id="WP_008951115.1">
    <property type="nucleotide sequence ID" value="NZ_AHTH01000039.1"/>
</dbReference>
<dbReference type="eggNOG" id="ENOG5033N61">
    <property type="taxonomic scope" value="Bacteria"/>
</dbReference>
<protein>
    <submittedName>
        <fullName evidence="1">Uncharacterized protein</fullName>
    </submittedName>
</protein>
<gene>
    <name evidence="1" type="ORF">AJE_12184</name>
</gene>
<keyword evidence="2" id="KW-1185">Reference proteome</keyword>
<organism evidence="1 2">
    <name type="scientific">Alishewanella jeotgali KCTC 22429</name>
    <dbReference type="NCBI Taxonomy" id="1129374"/>
    <lineage>
        <taxon>Bacteria</taxon>
        <taxon>Pseudomonadati</taxon>
        <taxon>Pseudomonadota</taxon>
        <taxon>Gammaproteobacteria</taxon>
        <taxon>Alteromonadales</taxon>
        <taxon>Alteromonadaceae</taxon>
        <taxon>Alishewanella</taxon>
    </lineage>
</organism>
<accession>H3ZGE0</accession>
<dbReference type="Proteomes" id="UP000012046">
    <property type="component" value="Unassembled WGS sequence"/>
</dbReference>
<evidence type="ECO:0000313" key="1">
    <source>
        <dbReference type="EMBL" id="EHR40460.1"/>
    </source>
</evidence>
<evidence type="ECO:0000313" key="2">
    <source>
        <dbReference type="Proteomes" id="UP000012046"/>
    </source>
</evidence>
<comment type="caution">
    <text evidence="1">The sequence shown here is derived from an EMBL/GenBank/DDBJ whole genome shotgun (WGS) entry which is preliminary data.</text>
</comment>
<name>H3ZGE0_9ALTE</name>
<reference evidence="1 2" key="1">
    <citation type="journal article" date="2012" name="J. Bacteriol.">
        <title>Genome Sequence of Extracellular-Protease-Producing Alishewanella jeotgali Isolated from Traditional Korean Fermented Seafood.</title>
        <authorList>
            <person name="Jung J."/>
            <person name="Chun J."/>
            <person name="Park W."/>
        </authorList>
    </citation>
    <scope>NUCLEOTIDE SEQUENCE [LARGE SCALE GENOMIC DNA]</scope>
    <source>
        <strain evidence="1 2">KCTC 22429</strain>
    </source>
</reference>
<sequence>MLYKKEFGANFDLGFNLSDFPQLHDNSYHNDVCPSFWFESNGQYFILWVDYEKSTERELQGKRYTIINAENFGCSEYPEIGTTDESINLLETEYFSELKIFLSQPGYNHQN</sequence>